<keyword evidence="1" id="KW-0547">Nucleotide-binding</keyword>
<dbReference type="GO" id="GO:0005783">
    <property type="term" value="C:endoplasmic reticulum"/>
    <property type="evidence" value="ECO:0007669"/>
    <property type="project" value="TreeGrafter"/>
</dbReference>
<comment type="similarity">
    <text evidence="6">Belongs to the TRAFAC class dynamin-like GTPase superfamily. GB1/RHD3 GTPase family.</text>
</comment>
<dbReference type="GO" id="GO:0003924">
    <property type="term" value="F:GTPase activity"/>
    <property type="evidence" value="ECO:0007669"/>
    <property type="project" value="TreeGrafter"/>
</dbReference>
<keyword evidence="10" id="KW-1185">Reference proteome</keyword>
<dbReference type="SUPFAM" id="SSF52540">
    <property type="entry name" value="P-loop containing nucleoside triphosphate hydrolases"/>
    <property type="match status" value="1"/>
</dbReference>
<dbReference type="InterPro" id="IPR027417">
    <property type="entry name" value="P-loop_NTPase"/>
</dbReference>
<name>A0A4Y9ZE46_9AGAM</name>
<dbReference type="Gene3D" id="3.40.50.300">
    <property type="entry name" value="P-loop containing nucleotide triphosphate hydrolases"/>
    <property type="match status" value="1"/>
</dbReference>
<evidence type="ECO:0000256" key="3">
    <source>
        <dbReference type="ARBA" id="ARBA00022824"/>
    </source>
</evidence>
<evidence type="ECO:0000256" key="6">
    <source>
        <dbReference type="PROSITE-ProRule" id="PRU01052"/>
    </source>
</evidence>
<evidence type="ECO:0000256" key="1">
    <source>
        <dbReference type="ARBA" id="ARBA00022741"/>
    </source>
</evidence>
<organism evidence="9 10">
    <name type="scientific">Dentipellis fragilis</name>
    <dbReference type="NCBI Taxonomy" id="205917"/>
    <lineage>
        <taxon>Eukaryota</taxon>
        <taxon>Fungi</taxon>
        <taxon>Dikarya</taxon>
        <taxon>Basidiomycota</taxon>
        <taxon>Agaricomycotina</taxon>
        <taxon>Agaricomycetes</taxon>
        <taxon>Russulales</taxon>
        <taxon>Hericiaceae</taxon>
        <taxon>Dentipellis</taxon>
    </lineage>
</organism>
<comment type="caution">
    <text evidence="9">The sequence shown here is derived from an EMBL/GenBank/DDBJ whole genome shotgun (WGS) entry which is preliminary data.</text>
</comment>
<dbReference type="InterPro" id="IPR008803">
    <property type="entry name" value="RHD3/Sey1"/>
</dbReference>
<dbReference type="EMBL" id="SEOQ01000024">
    <property type="protein sequence ID" value="TFY72143.1"/>
    <property type="molecule type" value="Genomic_DNA"/>
</dbReference>
<protein>
    <recommendedName>
        <fullName evidence="8">GB1/RHD3-type G domain-containing protein</fullName>
    </recommendedName>
</protein>
<feature type="domain" description="GB1/RHD3-type G" evidence="8">
    <location>
        <begin position="62"/>
        <end position="105"/>
    </location>
</feature>
<feature type="compositionally biased region" description="Polar residues" evidence="7">
    <location>
        <begin position="7"/>
        <end position="31"/>
    </location>
</feature>
<dbReference type="Pfam" id="PF05879">
    <property type="entry name" value="RHD3_GTPase"/>
    <property type="match status" value="1"/>
</dbReference>
<keyword evidence="2" id="KW-0378">Hydrolase</keyword>
<dbReference type="PROSITE" id="PS51715">
    <property type="entry name" value="G_GB1_RHD3"/>
    <property type="match status" value="1"/>
</dbReference>
<dbReference type="AlphaFoldDB" id="A0A4Y9ZE46"/>
<feature type="region of interest" description="Disordered" evidence="7">
    <location>
        <begin position="1"/>
        <end position="34"/>
    </location>
</feature>
<dbReference type="PANTHER" id="PTHR45923">
    <property type="entry name" value="PROTEIN SEY1"/>
    <property type="match status" value="1"/>
</dbReference>
<reference evidence="9 10" key="1">
    <citation type="submission" date="2019-02" db="EMBL/GenBank/DDBJ databases">
        <title>Genome sequencing of the rare red list fungi Dentipellis fragilis.</title>
        <authorList>
            <person name="Buettner E."/>
            <person name="Kellner H."/>
        </authorList>
    </citation>
    <scope>NUCLEOTIDE SEQUENCE [LARGE SCALE GENOMIC DNA]</scope>
    <source>
        <strain evidence="9 10">DSM 105465</strain>
    </source>
</reference>
<dbReference type="STRING" id="205917.A0A4Y9ZE46"/>
<evidence type="ECO:0000313" key="9">
    <source>
        <dbReference type="EMBL" id="TFY72143.1"/>
    </source>
</evidence>
<evidence type="ECO:0000313" key="10">
    <source>
        <dbReference type="Proteomes" id="UP000298327"/>
    </source>
</evidence>
<dbReference type="Proteomes" id="UP000298327">
    <property type="component" value="Unassembled WGS sequence"/>
</dbReference>
<evidence type="ECO:0000259" key="8">
    <source>
        <dbReference type="PROSITE" id="PS51715"/>
    </source>
</evidence>
<evidence type="ECO:0000256" key="7">
    <source>
        <dbReference type="SAM" id="MobiDB-lite"/>
    </source>
</evidence>
<sequence length="105" mass="11484">MSAPDAPSTNPPSTASHALQNGRSTNGTLTKTTDRIQVINDEKQFTEELNGQISQWGLRDAGFDYDIVAVFGSQSTGKSTLLNRLFGTNFDVMDETQRQQTTKGE</sequence>
<evidence type="ECO:0000256" key="5">
    <source>
        <dbReference type="ARBA" id="ARBA00023136"/>
    </source>
</evidence>
<dbReference type="PANTHER" id="PTHR45923:SF2">
    <property type="entry name" value="PROTEIN SEY1"/>
    <property type="match status" value="1"/>
</dbReference>
<accession>A0A4Y9ZE46</accession>
<dbReference type="GO" id="GO:0005525">
    <property type="term" value="F:GTP binding"/>
    <property type="evidence" value="ECO:0007669"/>
    <property type="project" value="UniProtKB-KW"/>
</dbReference>
<proteinExistence type="inferred from homology"/>
<evidence type="ECO:0000256" key="2">
    <source>
        <dbReference type="ARBA" id="ARBA00022801"/>
    </source>
</evidence>
<keyword evidence="4" id="KW-0342">GTP-binding</keyword>
<keyword evidence="5" id="KW-0472">Membrane</keyword>
<dbReference type="InterPro" id="IPR030386">
    <property type="entry name" value="G_GB1_RHD3_dom"/>
</dbReference>
<keyword evidence="3" id="KW-0256">Endoplasmic reticulum</keyword>
<gene>
    <name evidence="9" type="ORF">EVG20_g863</name>
</gene>
<evidence type="ECO:0000256" key="4">
    <source>
        <dbReference type="ARBA" id="ARBA00023134"/>
    </source>
</evidence>
<dbReference type="OrthoDB" id="3227209at2759"/>
<dbReference type="GO" id="GO:0016320">
    <property type="term" value="P:endoplasmic reticulum membrane fusion"/>
    <property type="evidence" value="ECO:0007669"/>
    <property type="project" value="TreeGrafter"/>
</dbReference>